<organism evidence="1">
    <name type="scientific">Sinorhizobium medicae</name>
    <dbReference type="NCBI Taxonomy" id="110321"/>
    <lineage>
        <taxon>Bacteria</taxon>
        <taxon>Pseudomonadati</taxon>
        <taxon>Pseudomonadota</taxon>
        <taxon>Alphaproteobacteria</taxon>
        <taxon>Hyphomicrobiales</taxon>
        <taxon>Rhizobiaceae</taxon>
        <taxon>Sinorhizobium/Ensifer group</taxon>
        <taxon>Sinorhizobium</taxon>
    </lineage>
</organism>
<dbReference type="RefSeq" id="WP_153413462.1">
    <property type="nucleotide sequence ID" value="NZ_WISB01000124.1"/>
</dbReference>
<proteinExistence type="predicted"/>
<name>A0A6G1WQ60_9HYPH</name>
<evidence type="ECO:0000313" key="1">
    <source>
        <dbReference type="EMBL" id="MQW71900.1"/>
    </source>
</evidence>
<dbReference type="InterPro" id="IPR036388">
    <property type="entry name" value="WH-like_DNA-bd_sf"/>
</dbReference>
<dbReference type="AlphaFoldDB" id="A0A6G1WQ60"/>
<accession>A0A6G1WQ60</accession>
<gene>
    <name evidence="1" type="ORF">GHJ91_22790</name>
</gene>
<dbReference type="Gene3D" id="1.10.10.10">
    <property type="entry name" value="Winged helix-like DNA-binding domain superfamily/Winged helix DNA-binding domain"/>
    <property type="match status" value="1"/>
</dbReference>
<reference evidence="1" key="1">
    <citation type="journal article" date="2013" name="Genome Biol.">
        <title>Comparative genomics of the core and accessory genomes of 48 Sinorhizobium strains comprising five genospecies.</title>
        <authorList>
            <person name="Sugawara M."/>
            <person name="Epstein B."/>
            <person name="Badgley B.D."/>
            <person name="Unno T."/>
            <person name="Xu L."/>
            <person name="Reese J."/>
            <person name="Gyaneshwar P."/>
            <person name="Denny R."/>
            <person name="Mudge J."/>
            <person name="Bharti A.K."/>
            <person name="Farmer A.D."/>
            <person name="May G.D."/>
            <person name="Woodward J.E."/>
            <person name="Medigue C."/>
            <person name="Vallenet D."/>
            <person name="Lajus A."/>
            <person name="Rouy Z."/>
            <person name="Martinez-Vaz B."/>
            <person name="Tiffin P."/>
            <person name="Young N.D."/>
            <person name="Sadowsky M.J."/>
        </authorList>
    </citation>
    <scope>NUCLEOTIDE SEQUENCE</scope>
    <source>
        <strain evidence="1">M1</strain>
    </source>
</reference>
<protein>
    <submittedName>
        <fullName evidence="1">Uncharacterized protein</fullName>
    </submittedName>
</protein>
<dbReference type="SUPFAM" id="SSF46785">
    <property type="entry name" value="Winged helix' DNA-binding domain"/>
    <property type="match status" value="1"/>
</dbReference>
<sequence length="170" mass="18622">MGKQVAKIGFFEPGLVTAANFARFEPYQRTEFCLLAAEAGIALPDVAEMMRVPAAAVRTAIVLTFSHNPFKGAPQAEDEASVENRSTLARKYRIALLGHIEAGDDKTVTVTYANLSRAIGMRQKAMLSILQKMREGGYVDLLREGRTNVPAVLRLTLKGEAALTRWREAA</sequence>
<comment type="caution">
    <text evidence="1">The sequence shown here is derived from an EMBL/GenBank/DDBJ whole genome shotgun (WGS) entry which is preliminary data.</text>
</comment>
<dbReference type="EMBL" id="WISB01000124">
    <property type="protein sequence ID" value="MQW71900.1"/>
    <property type="molecule type" value="Genomic_DNA"/>
</dbReference>
<dbReference type="InterPro" id="IPR036390">
    <property type="entry name" value="WH_DNA-bd_sf"/>
</dbReference>